<feature type="signal peptide" evidence="1">
    <location>
        <begin position="1"/>
        <end position="24"/>
    </location>
</feature>
<organism evidence="2 3">
    <name type="scientific">Thermovirga lienii (strain ATCC BAA-1197 / DSM 17291 / Cas60314)</name>
    <dbReference type="NCBI Taxonomy" id="580340"/>
    <lineage>
        <taxon>Bacteria</taxon>
        <taxon>Thermotogati</taxon>
        <taxon>Synergistota</taxon>
        <taxon>Synergistia</taxon>
        <taxon>Synergistales</taxon>
        <taxon>Thermovirgaceae</taxon>
        <taxon>Thermovirga</taxon>
    </lineage>
</organism>
<dbReference type="KEGG" id="tli:Tlie_0515"/>
<dbReference type="HOGENOM" id="CLU_1947814_0_0_0"/>
<keyword evidence="1" id="KW-0732">Signal</keyword>
<evidence type="ECO:0000256" key="1">
    <source>
        <dbReference type="SAM" id="SignalP"/>
    </source>
</evidence>
<reference evidence="3" key="1">
    <citation type="submission" date="2011-10" db="EMBL/GenBank/DDBJ databases">
        <title>The complete genome of chromosome of Thermovirga lienii DSM 17291.</title>
        <authorList>
            <consortium name="US DOE Joint Genome Institute (JGI-PGF)"/>
            <person name="Lucas S."/>
            <person name="Copeland A."/>
            <person name="Lapidus A."/>
            <person name="Glavina del Rio T."/>
            <person name="Dalin E."/>
            <person name="Tice H."/>
            <person name="Bruce D."/>
            <person name="Goodwin L."/>
            <person name="Pitluck S."/>
            <person name="Peters L."/>
            <person name="Mikhailova N."/>
            <person name="Saunders E."/>
            <person name="Kyrpides N."/>
            <person name="Mavromatis K."/>
            <person name="Ivanova N."/>
            <person name="Last F.I."/>
            <person name="Brettin T."/>
            <person name="Detter J.C."/>
            <person name="Han C."/>
            <person name="Larimer F."/>
            <person name="Land M."/>
            <person name="Hauser L."/>
            <person name="Markowitz V."/>
            <person name="Cheng J.-F."/>
            <person name="Hugenholtz P."/>
            <person name="Woyke T."/>
            <person name="Wu D."/>
            <person name="Spring S."/>
            <person name="Schroeder M."/>
            <person name="Brambilla E.-M."/>
            <person name="Klenk H.-P."/>
            <person name="Eisen J.A."/>
        </authorList>
    </citation>
    <scope>NUCLEOTIDE SEQUENCE [LARGE SCALE GENOMIC DNA]</scope>
    <source>
        <strain evidence="3">ATCC BAA-1197 / DSM 17291 / Cas60314</strain>
    </source>
</reference>
<dbReference type="Proteomes" id="UP000005868">
    <property type="component" value="Chromosome"/>
</dbReference>
<dbReference type="eggNOG" id="ENOG502ZFIP">
    <property type="taxonomic scope" value="Bacteria"/>
</dbReference>
<evidence type="ECO:0000313" key="2">
    <source>
        <dbReference type="EMBL" id="AER66250.1"/>
    </source>
</evidence>
<feature type="chain" id="PRO_5003504526" evidence="1">
    <location>
        <begin position="25"/>
        <end position="129"/>
    </location>
</feature>
<dbReference type="EMBL" id="CP003096">
    <property type="protein sequence ID" value="AER66250.1"/>
    <property type="molecule type" value="Genomic_DNA"/>
</dbReference>
<keyword evidence="3" id="KW-1185">Reference proteome</keyword>
<proteinExistence type="predicted"/>
<protein>
    <submittedName>
        <fullName evidence="2">Uncharacterized protein</fullName>
    </submittedName>
</protein>
<dbReference type="AlphaFoldDB" id="G7V814"/>
<accession>G7V814</accession>
<evidence type="ECO:0000313" key="3">
    <source>
        <dbReference type="Proteomes" id="UP000005868"/>
    </source>
</evidence>
<sequence>MHKKLLLMCITCLVFLLVAGAGFAAETSSCTVPEDMSLVIVSANWEFDIESGTVNGKAVVKNISDRTLTAPGVIVSFYDIEGKQLSQLPLRGPKAKLEPKSTSTVDIKVKLKEIPQTILMAPFEGLWST</sequence>
<reference evidence="2 3" key="2">
    <citation type="journal article" date="2012" name="Stand. Genomic Sci.">
        <title>Genome sequence of the moderately thermophilic, amino-acid-degrading and sulfur-reducing bacterium Thermovirga lienii type strain (Cas60314(T)).</title>
        <authorList>
            <person name="Goker M."/>
            <person name="Saunders E."/>
            <person name="Lapidus A."/>
            <person name="Nolan M."/>
            <person name="Lucas S."/>
            <person name="Hammon N."/>
            <person name="Deshpande S."/>
            <person name="Cheng J.F."/>
            <person name="Han C."/>
            <person name="Tapia R."/>
            <person name="Goodwin L.A."/>
            <person name="Pitluck S."/>
            <person name="Liolios K."/>
            <person name="Mavromatis K."/>
            <person name="Pagani I."/>
            <person name="Ivanova N."/>
            <person name="Mikhailova N."/>
            <person name="Pati A."/>
            <person name="Chen A."/>
            <person name="Palaniappan K."/>
            <person name="Land M."/>
            <person name="Chang Y.J."/>
            <person name="Jeffries C.D."/>
            <person name="Brambilla E.M."/>
            <person name="Rohde M."/>
            <person name="Spring S."/>
            <person name="Detter J.C."/>
            <person name="Woyke T."/>
            <person name="Bristow J."/>
            <person name="Eisen J.A."/>
            <person name="Markowitz V."/>
            <person name="Hugenholtz P."/>
            <person name="Kyrpides N.C."/>
            <person name="Klenk H.P."/>
        </authorList>
    </citation>
    <scope>NUCLEOTIDE SEQUENCE [LARGE SCALE GENOMIC DNA]</scope>
    <source>
        <strain evidence="3">ATCC BAA-1197 / DSM 17291 / Cas60314</strain>
    </source>
</reference>
<gene>
    <name evidence="2" type="ordered locus">Tlie_0515</name>
</gene>
<name>G7V814_THELD</name>